<evidence type="ECO:0000313" key="2">
    <source>
        <dbReference type="EMBL" id="MFC4559086.1"/>
    </source>
</evidence>
<reference evidence="3" key="1">
    <citation type="journal article" date="2019" name="Int. J. Syst. Evol. Microbiol.">
        <title>The Global Catalogue of Microorganisms (GCM) 10K type strain sequencing project: providing services to taxonomists for standard genome sequencing and annotation.</title>
        <authorList>
            <consortium name="The Broad Institute Genomics Platform"/>
            <consortium name="The Broad Institute Genome Sequencing Center for Infectious Disease"/>
            <person name="Wu L."/>
            <person name="Ma J."/>
        </authorList>
    </citation>
    <scope>NUCLEOTIDE SEQUENCE [LARGE SCALE GENOMIC DNA]</scope>
    <source>
        <strain evidence="3">CGMCC 4.7426</strain>
    </source>
</reference>
<dbReference type="PROSITE" id="PS51063">
    <property type="entry name" value="HTH_CRP_2"/>
    <property type="match status" value="1"/>
</dbReference>
<organism evidence="2 3">
    <name type="scientific">Virgibacillus kekensis</name>
    <dbReference type="NCBI Taxonomy" id="202261"/>
    <lineage>
        <taxon>Bacteria</taxon>
        <taxon>Bacillati</taxon>
        <taxon>Bacillota</taxon>
        <taxon>Bacilli</taxon>
        <taxon>Bacillales</taxon>
        <taxon>Bacillaceae</taxon>
        <taxon>Virgibacillus</taxon>
    </lineage>
</organism>
<comment type="caution">
    <text evidence="2">The sequence shown here is derived from an EMBL/GenBank/DDBJ whole genome shotgun (WGS) entry which is preliminary data.</text>
</comment>
<dbReference type="InterPro" id="IPR012318">
    <property type="entry name" value="HTH_CRP"/>
</dbReference>
<dbReference type="Pfam" id="PF13545">
    <property type="entry name" value="HTH_Crp_2"/>
    <property type="match status" value="1"/>
</dbReference>
<proteinExistence type="predicted"/>
<dbReference type="SUPFAM" id="SSF46785">
    <property type="entry name" value="Winged helix' DNA-binding domain"/>
    <property type="match status" value="1"/>
</dbReference>
<evidence type="ECO:0000313" key="3">
    <source>
        <dbReference type="Proteomes" id="UP001595989"/>
    </source>
</evidence>
<dbReference type="InterPro" id="IPR036388">
    <property type="entry name" value="WH-like_DNA-bd_sf"/>
</dbReference>
<dbReference type="Proteomes" id="UP001595989">
    <property type="component" value="Unassembled WGS sequence"/>
</dbReference>
<feature type="domain" description="HTH crp-type" evidence="1">
    <location>
        <begin position="14"/>
        <end position="87"/>
    </location>
</feature>
<dbReference type="InterPro" id="IPR036390">
    <property type="entry name" value="WH_DNA-bd_sf"/>
</dbReference>
<gene>
    <name evidence="2" type="ORF">ACFO3D_12880</name>
</gene>
<accession>A0ABV9DLQ5</accession>
<dbReference type="SMART" id="SM00419">
    <property type="entry name" value="HTH_CRP"/>
    <property type="match status" value="1"/>
</dbReference>
<dbReference type="EMBL" id="JBHSFU010000007">
    <property type="protein sequence ID" value="MFC4559086.1"/>
    <property type="molecule type" value="Genomic_DNA"/>
</dbReference>
<keyword evidence="3" id="KW-1185">Reference proteome</keyword>
<name>A0ABV9DLQ5_9BACI</name>
<dbReference type="Gene3D" id="1.10.10.10">
    <property type="entry name" value="Winged helix-like DNA-binding domain superfamily/Winged helix DNA-binding domain"/>
    <property type="match status" value="1"/>
</dbReference>
<evidence type="ECO:0000259" key="1">
    <source>
        <dbReference type="PROSITE" id="PS51063"/>
    </source>
</evidence>
<sequence length="105" mass="11800">MEASNAKIRDYLAFGSEGAVASVFVRYSNMHGKVTGNGIEITEPIMIRVISKHIAVSRETVSRIVNKWKDQGIIENENKTFTLKDMDYFKKLLVCDKCGVNNCVL</sequence>
<protein>
    <submittedName>
        <fullName evidence="2">Helix-turn-helix domain-containing protein</fullName>
    </submittedName>
</protein>
<dbReference type="RefSeq" id="WP_390296581.1">
    <property type="nucleotide sequence ID" value="NZ_JBHSFU010000007.1"/>
</dbReference>